<evidence type="ECO:0000313" key="2">
    <source>
        <dbReference type="EMBL" id="UOQ84083.1"/>
    </source>
</evidence>
<feature type="transmembrane region" description="Helical" evidence="1">
    <location>
        <begin position="47"/>
        <end position="72"/>
    </location>
</feature>
<reference evidence="2 3" key="1">
    <citation type="submission" date="2022-04" db="EMBL/GenBank/DDBJ databases">
        <title>Gracilibacillus sp. isolated from saltern.</title>
        <authorList>
            <person name="Won M."/>
            <person name="Lee C.-M."/>
            <person name="Woen H.-Y."/>
            <person name="Kwon S.-W."/>
        </authorList>
    </citation>
    <scope>NUCLEOTIDE SEQUENCE [LARGE SCALE GENOMIC DNA]</scope>
    <source>
        <strain evidence="2 3">SSPM10-3</strain>
    </source>
</reference>
<name>A0ABY4GIA6_9BACI</name>
<dbReference type="EMBL" id="CP095071">
    <property type="protein sequence ID" value="UOQ84083.1"/>
    <property type="molecule type" value="Genomic_DNA"/>
</dbReference>
<feature type="transmembrane region" description="Helical" evidence="1">
    <location>
        <begin position="134"/>
        <end position="157"/>
    </location>
</feature>
<evidence type="ECO:0000313" key="3">
    <source>
        <dbReference type="Proteomes" id="UP000831537"/>
    </source>
</evidence>
<feature type="transmembrane region" description="Helical" evidence="1">
    <location>
        <begin position="18"/>
        <end position="35"/>
    </location>
</feature>
<feature type="transmembrane region" description="Helical" evidence="1">
    <location>
        <begin position="169"/>
        <end position="190"/>
    </location>
</feature>
<keyword evidence="3" id="KW-1185">Reference proteome</keyword>
<proteinExistence type="predicted"/>
<keyword evidence="1" id="KW-0472">Membrane</keyword>
<keyword evidence="1" id="KW-1133">Transmembrane helix</keyword>
<keyword evidence="1" id="KW-0812">Transmembrane</keyword>
<dbReference type="PANTHER" id="PTHR43471">
    <property type="entry name" value="ABC TRANSPORTER PERMEASE"/>
    <property type="match status" value="1"/>
</dbReference>
<gene>
    <name evidence="2" type="ORF">MUN87_15345</name>
</gene>
<feature type="transmembrane region" description="Helical" evidence="1">
    <location>
        <begin position="103"/>
        <end position="128"/>
    </location>
</feature>
<dbReference type="Proteomes" id="UP000831537">
    <property type="component" value="Chromosome"/>
</dbReference>
<protein>
    <submittedName>
        <fullName evidence="2">ABC transporter permease</fullName>
    </submittedName>
</protein>
<feature type="transmembrane region" description="Helical" evidence="1">
    <location>
        <begin position="245"/>
        <end position="264"/>
    </location>
</feature>
<dbReference type="Pfam" id="PF12679">
    <property type="entry name" value="ABC2_membrane_2"/>
    <property type="match status" value="1"/>
</dbReference>
<accession>A0ABY4GIA6</accession>
<organism evidence="2 3">
    <name type="scientific">Gracilibacillus salinarum</name>
    <dbReference type="NCBI Taxonomy" id="2932255"/>
    <lineage>
        <taxon>Bacteria</taxon>
        <taxon>Bacillati</taxon>
        <taxon>Bacillota</taxon>
        <taxon>Bacilli</taxon>
        <taxon>Bacillales</taxon>
        <taxon>Bacillaceae</taxon>
        <taxon>Gracilibacillus</taxon>
    </lineage>
</organism>
<evidence type="ECO:0000256" key="1">
    <source>
        <dbReference type="SAM" id="Phobius"/>
    </source>
</evidence>
<dbReference type="RefSeq" id="WP_244741436.1">
    <property type="nucleotide sequence ID" value="NZ_CP095071.1"/>
</dbReference>
<sequence>MQNAFHAEWRTTLRQKSSYIFVCLWTFVITILFLLERGLPQFEGYTNIVGTMINLMLYLLPLFMLIIGSLAITNEVEGGQWSLLSTYPISIFKYICGKFAGQLLAQIAIFTLSFGISILLSVILQFAISLKWLMLIYMFAIFLIIFFIGIGILIGSLSSTRWQALMASVTVWFIFIMMWASLLIAILLFVPYKLIATIMTVSLFFNPAELLRVFFVTQFGGGAAFGKDYDGLISFIQTPFSLPLLLFYTIIYIWIIMLVASGCMKRRQMN</sequence>